<proteinExistence type="predicted"/>
<sequence length="511" mass="55690">MLANAEREPGYGSIAPAAQRAEVAPPSSGEDLESAPLLGPEPGGQEERRRAAAWLPLTKEELQGTAVGVRWKKIRSRLVFLFWLAWLGMLGTAVAIIVKSPRPIATPLRWWQKSLFYQLQPDLFLDSQPAGLVGGVEVVCDQLSYIKSLGVGAMILEGLFRKGPSPDGPVINDRLLTVPQMEHLITESSKVGLRVVLDLCELNLTTSRPEVSEVNVTSVPAAHRLTTVQYVLKSWLEKGVAGFAICDTDPAYSEQTLTEWRVVLKGLREEDNDRIVLVKQTGELLNSTRPFNSSLVDVMMRSILPPTQHILSSQEVSETVEARLQASDGTVWPSWMVGGKTSSDLQKLLLVLMMTLPGTPALRYGEEISSTPHVPSNMPEKEGNTEKDKRLARALFASLSLAKAREEALLSGTFTMLSFNASSSAATTNSTLRAPVLGFLRSWGCAQFLVVLNIGPDPQPLDPDWARSLPSAGVFVISTGLDRLGSASLYTLTLRPQEAVVIKLIEAKSFS</sequence>
<dbReference type="InterPro" id="IPR017853">
    <property type="entry name" value="GH"/>
</dbReference>
<dbReference type="EMBL" id="JANIIK010000114">
    <property type="protein sequence ID" value="KAJ3590496.1"/>
    <property type="molecule type" value="Genomic_DNA"/>
</dbReference>
<dbReference type="InterPro" id="IPR013780">
    <property type="entry name" value="Glyco_hydro_b"/>
</dbReference>
<dbReference type="OrthoDB" id="204980at2759"/>
<keyword evidence="2" id="KW-0472">Membrane</keyword>
<dbReference type="Pfam" id="PF16028">
    <property type="entry name" value="SLC3A2_N"/>
    <property type="match status" value="1"/>
</dbReference>
<evidence type="ECO:0000256" key="1">
    <source>
        <dbReference type="SAM" id="MobiDB-lite"/>
    </source>
</evidence>
<name>A0A9Q0DLH2_9TELE</name>
<dbReference type="SUPFAM" id="SSF51445">
    <property type="entry name" value="(Trans)glycosidases"/>
    <property type="match status" value="1"/>
</dbReference>
<dbReference type="GO" id="GO:1904273">
    <property type="term" value="P:L-alanine import across plasma membrane"/>
    <property type="evidence" value="ECO:0007669"/>
    <property type="project" value="TreeGrafter"/>
</dbReference>
<organism evidence="4 5">
    <name type="scientific">Muraenolepis orangiensis</name>
    <name type="common">Patagonian moray cod</name>
    <dbReference type="NCBI Taxonomy" id="630683"/>
    <lineage>
        <taxon>Eukaryota</taxon>
        <taxon>Metazoa</taxon>
        <taxon>Chordata</taxon>
        <taxon>Craniata</taxon>
        <taxon>Vertebrata</taxon>
        <taxon>Euteleostomi</taxon>
        <taxon>Actinopterygii</taxon>
        <taxon>Neopterygii</taxon>
        <taxon>Teleostei</taxon>
        <taxon>Neoteleostei</taxon>
        <taxon>Acanthomorphata</taxon>
        <taxon>Zeiogadaria</taxon>
        <taxon>Gadariae</taxon>
        <taxon>Gadiformes</taxon>
        <taxon>Muraenolepidoidei</taxon>
        <taxon>Muraenolepididae</taxon>
        <taxon>Muraenolepis</taxon>
    </lineage>
</organism>
<dbReference type="InterPro" id="IPR042280">
    <property type="entry name" value="SLC3A2"/>
</dbReference>
<dbReference type="Gene3D" id="3.20.20.80">
    <property type="entry name" value="Glycosidases"/>
    <property type="match status" value="1"/>
</dbReference>
<feature type="transmembrane region" description="Helical" evidence="2">
    <location>
        <begin position="78"/>
        <end position="98"/>
    </location>
</feature>
<keyword evidence="5" id="KW-1185">Reference proteome</keyword>
<evidence type="ECO:0000313" key="4">
    <source>
        <dbReference type="EMBL" id="KAJ3590496.1"/>
    </source>
</evidence>
<dbReference type="SUPFAM" id="SSF51011">
    <property type="entry name" value="Glycosyl hydrolase domain"/>
    <property type="match status" value="1"/>
</dbReference>
<reference evidence="4" key="1">
    <citation type="submission" date="2022-07" db="EMBL/GenBank/DDBJ databases">
        <title>Chromosome-level genome of Muraenolepis orangiensis.</title>
        <authorList>
            <person name="Kim J."/>
        </authorList>
    </citation>
    <scope>NUCLEOTIDE SEQUENCE</scope>
    <source>
        <strain evidence="4">KU_S4_2022</strain>
        <tissue evidence="4">Muscle</tissue>
    </source>
</reference>
<evidence type="ECO:0000256" key="2">
    <source>
        <dbReference type="SAM" id="Phobius"/>
    </source>
</evidence>
<feature type="domain" description="Solute carrier family 3 member 2 N-terminal" evidence="3">
    <location>
        <begin position="53"/>
        <end position="115"/>
    </location>
</feature>
<keyword evidence="2" id="KW-1133">Transmembrane helix</keyword>
<protein>
    <recommendedName>
        <fullName evidence="3">Solute carrier family 3 member 2 N-terminal domain-containing protein</fullName>
    </recommendedName>
</protein>
<dbReference type="GO" id="GO:0015180">
    <property type="term" value="F:L-alanine transmembrane transporter activity"/>
    <property type="evidence" value="ECO:0007669"/>
    <property type="project" value="TreeGrafter"/>
</dbReference>
<feature type="region of interest" description="Disordered" evidence="1">
    <location>
        <begin position="1"/>
        <end position="44"/>
    </location>
</feature>
<dbReference type="GO" id="GO:0015190">
    <property type="term" value="F:L-leucine transmembrane transporter activity"/>
    <property type="evidence" value="ECO:0007669"/>
    <property type="project" value="TreeGrafter"/>
</dbReference>
<keyword evidence="2" id="KW-0812">Transmembrane</keyword>
<dbReference type="AlphaFoldDB" id="A0A9Q0DLH2"/>
<dbReference type="GO" id="GO:0015173">
    <property type="term" value="F:aromatic amino acid transmembrane transporter activity"/>
    <property type="evidence" value="ECO:0007669"/>
    <property type="project" value="TreeGrafter"/>
</dbReference>
<dbReference type="Proteomes" id="UP001148018">
    <property type="component" value="Unassembled WGS sequence"/>
</dbReference>
<accession>A0A9Q0DLH2</accession>
<dbReference type="InterPro" id="IPR031984">
    <property type="entry name" value="SLC3A2_N"/>
</dbReference>
<dbReference type="GO" id="GO:0016323">
    <property type="term" value="C:basolateral plasma membrane"/>
    <property type="evidence" value="ECO:0007669"/>
    <property type="project" value="TreeGrafter"/>
</dbReference>
<dbReference type="GO" id="GO:0016324">
    <property type="term" value="C:apical plasma membrane"/>
    <property type="evidence" value="ECO:0007669"/>
    <property type="project" value="TreeGrafter"/>
</dbReference>
<dbReference type="GO" id="GO:1903801">
    <property type="term" value="P:L-leucine import across plasma membrane"/>
    <property type="evidence" value="ECO:0007669"/>
    <property type="project" value="TreeGrafter"/>
</dbReference>
<dbReference type="PANTHER" id="PTHR46673">
    <property type="entry name" value="4F2 CELL-SURFACE ANTIGEN HEAVY CHAIN"/>
    <property type="match status" value="1"/>
</dbReference>
<evidence type="ECO:0000313" key="5">
    <source>
        <dbReference type="Proteomes" id="UP001148018"/>
    </source>
</evidence>
<dbReference type="GO" id="GO:0015823">
    <property type="term" value="P:phenylalanine transport"/>
    <property type="evidence" value="ECO:0007669"/>
    <property type="project" value="TreeGrafter"/>
</dbReference>
<evidence type="ECO:0000259" key="3">
    <source>
        <dbReference type="Pfam" id="PF16028"/>
    </source>
</evidence>
<gene>
    <name evidence="4" type="ORF">NHX12_008447</name>
</gene>
<dbReference type="PANTHER" id="PTHR46673:SF2">
    <property type="entry name" value="4F2 CELL-SURFACE ANTIGEN HEAVY CHAIN-LIKE"/>
    <property type="match status" value="1"/>
</dbReference>
<dbReference type="Gene3D" id="2.60.40.1180">
    <property type="entry name" value="Golgi alpha-mannosidase II"/>
    <property type="match status" value="1"/>
</dbReference>
<comment type="caution">
    <text evidence="4">The sequence shown here is derived from an EMBL/GenBank/DDBJ whole genome shotgun (WGS) entry which is preliminary data.</text>
</comment>